<name>A0ABS2Q8X0_9BACL</name>
<gene>
    <name evidence="2" type="ORF">JOC27_001682</name>
</gene>
<dbReference type="Proteomes" id="UP000823201">
    <property type="component" value="Unassembled WGS sequence"/>
</dbReference>
<dbReference type="RefSeq" id="WP_205006787.1">
    <property type="nucleotide sequence ID" value="NZ_CBCRXA010000012.1"/>
</dbReference>
<dbReference type="InterPro" id="IPR029068">
    <property type="entry name" value="Glyas_Bleomycin-R_OHBP_Dase"/>
</dbReference>
<evidence type="ECO:0000313" key="3">
    <source>
        <dbReference type="Proteomes" id="UP000823201"/>
    </source>
</evidence>
<organism evidence="2 3">
    <name type="scientific">Sporolactobacillus spathodeae</name>
    <dbReference type="NCBI Taxonomy" id="1465502"/>
    <lineage>
        <taxon>Bacteria</taxon>
        <taxon>Bacillati</taxon>
        <taxon>Bacillota</taxon>
        <taxon>Bacilli</taxon>
        <taxon>Bacillales</taxon>
        <taxon>Sporolactobacillaceae</taxon>
        <taxon>Sporolactobacillus</taxon>
    </lineage>
</organism>
<dbReference type="EMBL" id="JAFBEV010000013">
    <property type="protein sequence ID" value="MBM7658229.1"/>
    <property type="molecule type" value="Genomic_DNA"/>
</dbReference>
<dbReference type="PANTHER" id="PTHR33990:SF1">
    <property type="entry name" value="PROTEIN YJDN"/>
    <property type="match status" value="1"/>
</dbReference>
<protein>
    <submittedName>
        <fullName evidence="2">PhnB protein</fullName>
    </submittedName>
</protein>
<feature type="domain" description="Glyoxalase/fosfomycin resistance/dioxygenase" evidence="1">
    <location>
        <begin position="9"/>
        <end position="135"/>
    </location>
</feature>
<dbReference type="PANTHER" id="PTHR33990">
    <property type="entry name" value="PROTEIN YJDN-RELATED"/>
    <property type="match status" value="1"/>
</dbReference>
<keyword evidence="3" id="KW-1185">Reference proteome</keyword>
<dbReference type="InterPro" id="IPR028973">
    <property type="entry name" value="PhnB-like"/>
</dbReference>
<accession>A0ABS2Q8X0</accession>
<dbReference type="Gene3D" id="3.10.180.10">
    <property type="entry name" value="2,3-Dihydroxybiphenyl 1,2-Dioxygenase, domain 1"/>
    <property type="match status" value="1"/>
</dbReference>
<dbReference type="CDD" id="cd06588">
    <property type="entry name" value="PhnB_like"/>
    <property type="match status" value="1"/>
</dbReference>
<dbReference type="InterPro" id="IPR004360">
    <property type="entry name" value="Glyas_Fos-R_dOase_dom"/>
</dbReference>
<dbReference type="Pfam" id="PF00903">
    <property type="entry name" value="Glyoxalase"/>
    <property type="match status" value="1"/>
</dbReference>
<evidence type="ECO:0000313" key="2">
    <source>
        <dbReference type="EMBL" id="MBM7658229.1"/>
    </source>
</evidence>
<comment type="caution">
    <text evidence="2">The sequence shown here is derived from an EMBL/GenBank/DDBJ whole genome shotgun (WGS) entry which is preliminary data.</text>
</comment>
<dbReference type="SUPFAM" id="SSF54593">
    <property type="entry name" value="Glyoxalase/Bleomycin resistance protein/Dihydroxybiphenyl dioxygenase"/>
    <property type="match status" value="1"/>
</dbReference>
<sequence>MPLKLTPYFVMNGNAAEAIDFYQKALDAKVIFKQTFQEMPENPEFPLAEEAKNLISHAMLQIGESELMFSDQMPGSRATSGDQLTICITSPDKEQSETIFAKLSDGGKINMPLQETFFSPAYGMVTDKFGIAFQIFTEGKE</sequence>
<proteinExistence type="predicted"/>
<evidence type="ECO:0000259" key="1">
    <source>
        <dbReference type="Pfam" id="PF00903"/>
    </source>
</evidence>
<reference evidence="2 3" key="1">
    <citation type="submission" date="2021-01" db="EMBL/GenBank/DDBJ databases">
        <title>Genomic Encyclopedia of Type Strains, Phase IV (KMG-IV): sequencing the most valuable type-strain genomes for metagenomic binning, comparative biology and taxonomic classification.</title>
        <authorList>
            <person name="Goeker M."/>
        </authorList>
    </citation>
    <scope>NUCLEOTIDE SEQUENCE [LARGE SCALE GENOMIC DNA]</scope>
    <source>
        <strain evidence="2 3">DSM 100968</strain>
    </source>
</reference>